<dbReference type="VEuPathDB" id="FungiDB:AMAG_06060"/>
<dbReference type="Gene3D" id="3.30.470.30">
    <property type="entry name" value="DNA ligase/mRNA capping enzyme"/>
    <property type="match status" value="1"/>
</dbReference>
<dbReference type="PANTHER" id="PTHR45674:SF12">
    <property type="entry name" value="ATP DEPENDENT DNA LIGASE DOMAIN-CONTAINING PROTEIN"/>
    <property type="match status" value="1"/>
</dbReference>
<dbReference type="InterPro" id="IPR012340">
    <property type="entry name" value="NA-bd_OB-fold"/>
</dbReference>
<gene>
    <name evidence="4" type="ORF">AMAG_06060</name>
</gene>
<dbReference type="InterPro" id="IPR050191">
    <property type="entry name" value="ATP-dep_DNA_ligase"/>
</dbReference>
<evidence type="ECO:0000256" key="2">
    <source>
        <dbReference type="SAM" id="MobiDB-lite"/>
    </source>
</evidence>
<dbReference type="Gene3D" id="2.40.50.140">
    <property type="entry name" value="Nucleic acid-binding proteins"/>
    <property type="match status" value="1"/>
</dbReference>
<dbReference type="PROSITE" id="PS50160">
    <property type="entry name" value="DNA_LIGASE_A3"/>
    <property type="match status" value="1"/>
</dbReference>
<sequence length="525" mass="59281">MARNGIKFDAFDMLRPQWQEVARKYITPHVGIPIEPPNSRQINKPEDILRTKANMYCVERKYDGERKSKRDSTVDRADTHPIIFAALHETVHSCVLEAEMITIDVTTKNGSRSTDCASMGSDPTQQLFLVIFDVIVHNGESLIVEPLHRRRALLDQIIRHVEGRAAMSPYAVVSPHNVDEIMTLFTHEVVHCHEEGLMLKDWGASYSKAARTTIGSCLADRRRVQDDLTALNIWDHHALMTHLIIDAVEDQADISRGTKPTFKVFFAVETGTTAALIDYHLKYSTAESDVPLPEYLFTAPLVAELYGAEILKPPDHQHYTLRHPRIKQIRTDVQWIDCMSFAQVKACGRQFGDRKGKVMAEQRTAIRKWAGSMVDDDEQMDEGEAEGDTRWMRIGSTQMTTQRAGGWSSSVPVPPIVEDDGGDETDVVSDAATEVMDMDVDEENVPWYSPTRAVFDRAAFVQKEQELPAKRLAGAHVMVDHLTDAIIDELLPVMDEYCMFLAEVHERYAGRVTKDMLQNHLVASI</sequence>
<dbReference type="SUPFAM" id="SSF50249">
    <property type="entry name" value="Nucleic acid-binding proteins"/>
    <property type="match status" value="1"/>
</dbReference>
<dbReference type="STRING" id="578462.A0A0L0SDY7"/>
<dbReference type="OrthoDB" id="2160351at2759"/>
<dbReference type="GO" id="GO:0005739">
    <property type="term" value="C:mitochondrion"/>
    <property type="evidence" value="ECO:0007669"/>
    <property type="project" value="TreeGrafter"/>
</dbReference>
<dbReference type="GO" id="GO:0006310">
    <property type="term" value="P:DNA recombination"/>
    <property type="evidence" value="ECO:0007669"/>
    <property type="project" value="InterPro"/>
</dbReference>
<feature type="domain" description="ATP-dependent DNA ligase family profile" evidence="3">
    <location>
        <begin position="120"/>
        <end position="254"/>
    </location>
</feature>
<dbReference type="GO" id="GO:1903461">
    <property type="term" value="P:Okazaki fragment processing involved in mitotic DNA replication"/>
    <property type="evidence" value="ECO:0007669"/>
    <property type="project" value="TreeGrafter"/>
</dbReference>
<dbReference type="EMBL" id="GG745336">
    <property type="protein sequence ID" value="KNE60696.1"/>
    <property type="molecule type" value="Genomic_DNA"/>
</dbReference>
<dbReference type="eggNOG" id="KOG0967">
    <property type="taxonomic scope" value="Eukaryota"/>
</dbReference>
<reference evidence="4 5" key="1">
    <citation type="submission" date="2009-11" db="EMBL/GenBank/DDBJ databases">
        <title>Annotation of Allomyces macrogynus ATCC 38327.</title>
        <authorList>
            <consortium name="The Broad Institute Genome Sequencing Platform"/>
            <person name="Russ C."/>
            <person name="Cuomo C."/>
            <person name="Burger G."/>
            <person name="Gray M.W."/>
            <person name="Holland P.W.H."/>
            <person name="King N."/>
            <person name="Lang F.B.F."/>
            <person name="Roger A.J."/>
            <person name="Ruiz-Trillo I."/>
            <person name="Young S.K."/>
            <person name="Zeng Q."/>
            <person name="Gargeya S."/>
            <person name="Fitzgerald M."/>
            <person name="Haas B."/>
            <person name="Abouelleil A."/>
            <person name="Alvarado L."/>
            <person name="Arachchi H.M."/>
            <person name="Berlin A."/>
            <person name="Chapman S.B."/>
            <person name="Gearin G."/>
            <person name="Goldberg J."/>
            <person name="Griggs A."/>
            <person name="Gujja S."/>
            <person name="Hansen M."/>
            <person name="Heiman D."/>
            <person name="Howarth C."/>
            <person name="Larimer J."/>
            <person name="Lui A."/>
            <person name="MacDonald P.J.P."/>
            <person name="McCowen C."/>
            <person name="Montmayeur A."/>
            <person name="Murphy C."/>
            <person name="Neiman D."/>
            <person name="Pearson M."/>
            <person name="Priest M."/>
            <person name="Roberts A."/>
            <person name="Saif S."/>
            <person name="Shea T."/>
            <person name="Sisk P."/>
            <person name="Stolte C."/>
            <person name="Sykes S."/>
            <person name="Wortman J."/>
            <person name="Nusbaum C."/>
            <person name="Birren B."/>
        </authorList>
    </citation>
    <scope>NUCLEOTIDE SEQUENCE [LARGE SCALE GENOMIC DNA]</scope>
    <source>
        <strain evidence="4 5">ATCC 38327</strain>
    </source>
</reference>
<dbReference type="GO" id="GO:0006281">
    <property type="term" value="P:DNA repair"/>
    <property type="evidence" value="ECO:0007669"/>
    <property type="project" value="InterPro"/>
</dbReference>
<feature type="compositionally biased region" description="Polar residues" evidence="2">
    <location>
        <begin position="402"/>
        <end position="411"/>
    </location>
</feature>
<dbReference type="Proteomes" id="UP000054350">
    <property type="component" value="Unassembled WGS sequence"/>
</dbReference>
<protein>
    <recommendedName>
        <fullName evidence="3">ATP-dependent DNA ligase family profile domain-containing protein</fullName>
    </recommendedName>
</protein>
<dbReference type="Pfam" id="PF01068">
    <property type="entry name" value="DNA_ligase_A_M"/>
    <property type="match status" value="1"/>
</dbReference>
<dbReference type="PANTHER" id="PTHR45674">
    <property type="entry name" value="DNA LIGASE 1/3 FAMILY MEMBER"/>
    <property type="match status" value="1"/>
</dbReference>
<reference evidence="5" key="2">
    <citation type="submission" date="2009-11" db="EMBL/GenBank/DDBJ databases">
        <title>The Genome Sequence of Allomyces macrogynus strain ATCC 38327.</title>
        <authorList>
            <consortium name="The Broad Institute Genome Sequencing Platform"/>
            <person name="Russ C."/>
            <person name="Cuomo C."/>
            <person name="Shea T."/>
            <person name="Young S.K."/>
            <person name="Zeng Q."/>
            <person name="Koehrsen M."/>
            <person name="Haas B."/>
            <person name="Borodovsky M."/>
            <person name="Guigo R."/>
            <person name="Alvarado L."/>
            <person name="Berlin A."/>
            <person name="Borenstein D."/>
            <person name="Chen Z."/>
            <person name="Engels R."/>
            <person name="Freedman E."/>
            <person name="Gellesch M."/>
            <person name="Goldberg J."/>
            <person name="Griggs A."/>
            <person name="Gujja S."/>
            <person name="Heiman D."/>
            <person name="Hepburn T."/>
            <person name="Howarth C."/>
            <person name="Jen D."/>
            <person name="Larson L."/>
            <person name="Lewis B."/>
            <person name="Mehta T."/>
            <person name="Park D."/>
            <person name="Pearson M."/>
            <person name="Roberts A."/>
            <person name="Saif S."/>
            <person name="Shenoy N."/>
            <person name="Sisk P."/>
            <person name="Stolte C."/>
            <person name="Sykes S."/>
            <person name="Walk T."/>
            <person name="White J."/>
            <person name="Yandava C."/>
            <person name="Burger G."/>
            <person name="Gray M.W."/>
            <person name="Holland P.W.H."/>
            <person name="King N."/>
            <person name="Lang F.B.F."/>
            <person name="Roger A.J."/>
            <person name="Ruiz-Trillo I."/>
            <person name="Lander E."/>
            <person name="Nusbaum C."/>
        </authorList>
    </citation>
    <scope>NUCLEOTIDE SEQUENCE [LARGE SCALE GENOMIC DNA]</scope>
    <source>
        <strain evidence="5">ATCC 38327</strain>
    </source>
</reference>
<dbReference type="GO" id="GO:0003910">
    <property type="term" value="F:DNA ligase (ATP) activity"/>
    <property type="evidence" value="ECO:0007669"/>
    <property type="project" value="InterPro"/>
</dbReference>
<keyword evidence="5" id="KW-1185">Reference proteome</keyword>
<evidence type="ECO:0000313" key="5">
    <source>
        <dbReference type="Proteomes" id="UP000054350"/>
    </source>
</evidence>
<dbReference type="SUPFAM" id="SSF56091">
    <property type="entry name" value="DNA ligase/mRNA capping enzyme, catalytic domain"/>
    <property type="match status" value="1"/>
</dbReference>
<evidence type="ECO:0000256" key="1">
    <source>
        <dbReference type="ARBA" id="ARBA00022598"/>
    </source>
</evidence>
<keyword evidence="1" id="KW-0436">Ligase</keyword>
<dbReference type="InterPro" id="IPR012310">
    <property type="entry name" value="DNA_ligase_ATP-dep_cent"/>
</dbReference>
<organism evidence="4 5">
    <name type="scientific">Allomyces macrogynus (strain ATCC 38327)</name>
    <name type="common">Allomyces javanicus var. macrogynus</name>
    <dbReference type="NCBI Taxonomy" id="578462"/>
    <lineage>
        <taxon>Eukaryota</taxon>
        <taxon>Fungi</taxon>
        <taxon>Fungi incertae sedis</taxon>
        <taxon>Blastocladiomycota</taxon>
        <taxon>Blastocladiomycetes</taxon>
        <taxon>Blastocladiales</taxon>
        <taxon>Blastocladiaceae</taxon>
        <taxon>Allomyces</taxon>
    </lineage>
</organism>
<proteinExistence type="predicted"/>
<dbReference type="GO" id="GO:0005634">
    <property type="term" value="C:nucleus"/>
    <property type="evidence" value="ECO:0007669"/>
    <property type="project" value="TreeGrafter"/>
</dbReference>
<name>A0A0L0SDY7_ALLM3</name>
<accession>A0A0L0SDY7</accession>
<feature type="region of interest" description="Disordered" evidence="2">
    <location>
        <begin position="402"/>
        <end position="422"/>
    </location>
</feature>
<dbReference type="AlphaFoldDB" id="A0A0L0SDY7"/>
<evidence type="ECO:0000313" key="4">
    <source>
        <dbReference type="EMBL" id="KNE60696.1"/>
    </source>
</evidence>
<dbReference type="GO" id="GO:0005524">
    <property type="term" value="F:ATP binding"/>
    <property type="evidence" value="ECO:0007669"/>
    <property type="project" value="InterPro"/>
</dbReference>
<evidence type="ECO:0000259" key="3">
    <source>
        <dbReference type="PROSITE" id="PS50160"/>
    </source>
</evidence>